<dbReference type="EMBL" id="SODF01000002">
    <property type="protein sequence ID" value="TDW19522.1"/>
    <property type="molecule type" value="Genomic_DNA"/>
</dbReference>
<feature type="transmembrane region" description="Helical" evidence="6">
    <location>
        <begin position="106"/>
        <end position="131"/>
    </location>
</feature>
<keyword evidence="4 6" id="KW-1133">Transmembrane helix</keyword>
<dbReference type="RefSeq" id="WP_134122379.1">
    <property type="nucleotide sequence ID" value="NZ_SODF01000002.1"/>
</dbReference>
<dbReference type="Proteomes" id="UP000295447">
    <property type="component" value="Unassembled WGS sequence"/>
</dbReference>
<evidence type="ECO:0000256" key="1">
    <source>
        <dbReference type="ARBA" id="ARBA00004651"/>
    </source>
</evidence>
<keyword evidence="5 6" id="KW-0472">Membrane</keyword>
<accession>A0A4R7ZPF4</accession>
<dbReference type="PRINTS" id="PR01988">
    <property type="entry name" value="EXPORTERBACE"/>
</dbReference>
<dbReference type="CDD" id="cd06173">
    <property type="entry name" value="MFS_MefA_like"/>
    <property type="match status" value="1"/>
</dbReference>
<feature type="transmembrane region" description="Helical" evidence="6">
    <location>
        <begin position="254"/>
        <end position="275"/>
    </location>
</feature>
<dbReference type="GO" id="GO:0005886">
    <property type="term" value="C:plasma membrane"/>
    <property type="evidence" value="ECO:0007669"/>
    <property type="project" value="UniProtKB-SubCell"/>
</dbReference>
<feature type="transmembrane region" description="Helical" evidence="6">
    <location>
        <begin position="47"/>
        <end position="72"/>
    </location>
</feature>
<dbReference type="SUPFAM" id="SSF103473">
    <property type="entry name" value="MFS general substrate transporter"/>
    <property type="match status" value="1"/>
</dbReference>
<evidence type="ECO:0000256" key="2">
    <source>
        <dbReference type="ARBA" id="ARBA00022475"/>
    </source>
</evidence>
<gene>
    <name evidence="7" type="ORF">EV650_6132</name>
</gene>
<protein>
    <submittedName>
        <fullName evidence="7">Putative MFS family arabinose efflux permease</fullName>
    </submittedName>
</protein>
<sequence length="403" mass="42137">MGFREDLAVLRHRDVRVFISARFISILGSSIAPVALVFAVLDVSDSASAVGTVLAARSIPNIVFLLIGGVIADRLPRHLVLVVANTISGLTQGLAATLVLSGHATIWQLAAIEAVNGVASAFVMPAMTGILPSIVDRTELPQANAIAGFARSAAMIGGGAVAGVIVGLTGPGVGLAVDGVTFLIGAVLLSRLTIPRIERQASSILTDLREGWSEFVSRQWIWVIVLAFGLLNLIFTACYQTLGPVIADRTFGRTGWGLVSACFGAGLVASGIIMLRLKPRYPLRTGMLGMLLTVPVMLCLALLPNTLAMAAAAFVLGIGFDIFGISWETALGQHVPIDKLSRVSSYDMLGSFIAGPAGQLTVGYVAAVISVKAVELYGAALFVLITVITLVVPSVWNLRRVGV</sequence>
<feature type="transmembrane region" description="Helical" evidence="6">
    <location>
        <begin position="143"/>
        <end position="166"/>
    </location>
</feature>
<feature type="transmembrane region" description="Helical" evidence="6">
    <location>
        <begin position="287"/>
        <end position="303"/>
    </location>
</feature>
<evidence type="ECO:0000256" key="3">
    <source>
        <dbReference type="ARBA" id="ARBA00022692"/>
    </source>
</evidence>
<dbReference type="PANTHER" id="PTHR23513">
    <property type="entry name" value="INTEGRAL MEMBRANE EFFLUX PROTEIN-RELATED"/>
    <property type="match status" value="1"/>
</dbReference>
<feature type="transmembrane region" description="Helical" evidence="6">
    <location>
        <begin position="79"/>
        <end position="100"/>
    </location>
</feature>
<dbReference type="Gene3D" id="1.20.1250.20">
    <property type="entry name" value="MFS general substrate transporter like domains"/>
    <property type="match status" value="1"/>
</dbReference>
<keyword evidence="2" id="KW-1003">Cell membrane</keyword>
<comment type="caution">
    <text evidence="7">The sequence shown here is derived from an EMBL/GenBank/DDBJ whole genome shotgun (WGS) entry which is preliminary data.</text>
</comment>
<dbReference type="InterPro" id="IPR011701">
    <property type="entry name" value="MFS"/>
</dbReference>
<evidence type="ECO:0000313" key="8">
    <source>
        <dbReference type="Proteomes" id="UP000295447"/>
    </source>
</evidence>
<evidence type="ECO:0000256" key="5">
    <source>
        <dbReference type="ARBA" id="ARBA00023136"/>
    </source>
</evidence>
<feature type="transmembrane region" description="Helical" evidence="6">
    <location>
        <begin position="348"/>
        <end position="370"/>
    </location>
</feature>
<keyword evidence="8" id="KW-1185">Reference proteome</keyword>
<reference evidence="7 8" key="1">
    <citation type="submission" date="2019-03" db="EMBL/GenBank/DDBJ databases">
        <title>Genomic Encyclopedia of Type Strains, Phase III (KMG-III): the genomes of soil and plant-associated and newly described type strains.</title>
        <authorList>
            <person name="Whitman W."/>
        </authorList>
    </citation>
    <scope>NUCLEOTIDE SEQUENCE [LARGE SCALE GENOMIC DNA]</scope>
    <source>
        <strain evidence="7 8">VKM Ac-2570</strain>
    </source>
</reference>
<evidence type="ECO:0000313" key="7">
    <source>
        <dbReference type="EMBL" id="TDW19522.1"/>
    </source>
</evidence>
<name>A0A4R7ZPF4_9ACTN</name>
<comment type="subcellular location">
    <subcellularLocation>
        <location evidence="1">Cell membrane</location>
        <topology evidence="1">Multi-pass membrane protein</topology>
    </subcellularLocation>
</comment>
<dbReference type="InterPro" id="IPR022324">
    <property type="entry name" value="Bacilysin_exporter_BacE_put"/>
</dbReference>
<dbReference type="GO" id="GO:0022857">
    <property type="term" value="F:transmembrane transporter activity"/>
    <property type="evidence" value="ECO:0007669"/>
    <property type="project" value="InterPro"/>
</dbReference>
<evidence type="ECO:0000256" key="4">
    <source>
        <dbReference type="ARBA" id="ARBA00022989"/>
    </source>
</evidence>
<feature type="transmembrane region" description="Helical" evidence="6">
    <location>
        <begin position="220"/>
        <end position="242"/>
    </location>
</feature>
<organism evidence="7 8">
    <name type="scientific">Kribbella kalugense</name>
    <dbReference type="NCBI Taxonomy" id="2512221"/>
    <lineage>
        <taxon>Bacteria</taxon>
        <taxon>Bacillati</taxon>
        <taxon>Actinomycetota</taxon>
        <taxon>Actinomycetes</taxon>
        <taxon>Propionibacteriales</taxon>
        <taxon>Kribbellaceae</taxon>
        <taxon>Kribbella</taxon>
    </lineage>
</organism>
<keyword evidence="3 6" id="KW-0812">Transmembrane</keyword>
<evidence type="ECO:0000256" key="6">
    <source>
        <dbReference type="SAM" id="Phobius"/>
    </source>
</evidence>
<proteinExistence type="predicted"/>
<dbReference type="AlphaFoldDB" id="A0A4R7ZPF4"/>
<dbReference type="PANTHER" id="PTHR23513:SF11">
    <property type="entry name" value="STAPHYLOFERRIN A TRANSPORTER"/>
    <property type="match status" value="1"/>
</dbReference>
<dbReference type="Pfam" id="PF07690">
    <property type="entry name" value="MFS_1"/>
    <property type="match status" value="1"/>
</dbReference>
<feature type="transmembrane region" description="Helical" evidence="6">
    <location>
        <begin position="21"/>
        <end position="41"/>
    </location>
</feature>
<dbReference type="OrthoDB" id="4528313at2"/>
<dbReference type="InterPro" id="IPR036259">
    <property type="entry name" value="MFS_trans_sf"/>
</dbReference>
<feature type="transmembrane region" description="Helical" evidence="6">
    <location>
        <begin position="376"/>
        <end position="398"/>
    </location>
</feature>
<feature type="transmembrane region" description="Helical" evidence="6">
    <location>
        <begin position="172"/>
        <end position="194"/>
    </location>
</feature>
<feature type="transmembrane region" description="Helical" evidence="6">
    <location>
        <begin position="309"/>
        <end position="327"/>
    </location>
</feature>